<dbReference type="CDD" id="cd18316">
    <property type="entry name" value="BTB_POZ_KCTD-like"/>
    <property type="match status" value="1"/>
</dbReference>
<dbReference type="InterPro" id="IPR003131">
    <property type="entry name" value="T1-type_BTB"/>
</dbReference>
<name>A0ABD2JXR6_HETSC</name>
<reference evidence="3 4" key="1">
    <citation type="submission" date="2024-10" db="EMBL/GenBank/DDBJ databases">
        <authorList>
            <person name="Kim D."/>
        </authorList>
    </citation>
    <scope>NUCLEOTIDE SEQUENCE [LARGE SCALE GENOMIC DNA]</scope>
    <source>
        <strain evidence="3">Taebaek</strain>
    </source>
</reference>
<dbReference type="EMBL" id="JBICCN010000083">
    <property type="protein sequence ID" value="KAL3095431.1"/>
    <property type="molecule type" value="Genomic_DNA"/>
</dbReference>
<dbReference type="Pfam" id="PF02214">
    <property type="entry name" value="BTB_2"/>
    <property type="match status" value="1"/>
</dbReference>
<evidence type="ECO:0000313" key="3">
    <source>
        <dbReference type="EMBL" id="KAL3095431.1"/>
    </source>
</evidence>
<evidence type="ECO:0000256" key="1">
    <source>
        <dbReference type="SAM" id="MobiDB-lite"/>
    </source>
</evidence>
<proteinExistence type="predicted"/>
<gene>
    <name evidence="3" type="ORF">niasHS_007530</name>
</gene>
<dbReference type="Proteomes" id="UP001620645">
    <property type="component" value="Unassembled WGS sequence"/>
</dbReference>
<sequence length="186" mass="21389">MRSSGHLGHFSGASFRTPSGQMHADDLLTINIGGKKYTVRRTDLLADPRSKLADWFRPGTNRPSIPTDKGGNLFLDRDPKMFRHIIGYLRLKKERCAASLALPAKPDDLAKLIGECEALNLVELREMALEMLQKYVRTEEQHYVTSYVQMALRDYEAWQFEQEQKNENGTDDGKQPKRSEFDEWVE</sequence>
<organism evidence="3 4">
    <name type="scientific">Heterodera schachtii</name>
    <name type="common">Sugarbeet cyst nematode worm</name>
    <name type="synonym">Tylenchus schachtii</name>
    <dbReference type="NCBI Taxonomy" id="97005"/>
    <lineage>
        <taxon>Eukaryota</taxon>
        <taxon>Metazoa</taxon>
        <taxon>Ecdysozoa</taxon>
        <taxon>Nematoda</taxon>
        <taxon>Chromadorea</taxon>
        <taxon>Rhabditida</taxon>
        <taxon>Tylenchina</taxon>
        <taxon>Tylenchomorpha</taxon>
        <taxon>Tylenchoidea</taxon>
        <taxon>Heteroderidae</taxon>
        <taxon>Heteroderinae</taxon>
        <taxon>Heterodera</taxon>
    </lineage>
</organism>
<feature type="region of interest" description="Disordered" evidence="1">
    <location>
        <begin position="162"/>
        <end position="186"/>
    </location>
</feature>
<protein>
    <recommendedName>
        <fullName evidence="2">Potassium channel tetramerisation-type BTB domain-containing protein</fullName>
    </recommendedName>
</protein>
<feature type="domain" description="Potassium channel tetramerisation-type BTB" evidence="2">
    <location>
        <begin position="29"/>
        <end position="91"/>
    </location>
</feature>
<dbReference type="InterPro" id="IPR011333">
    <property type="entry name" value="SKP1/BTB/POZ_sf"/>
</dbReference>
<keyword evidence="4" id="KW-1185">Reference proteome</keyword>
<dbReference type="PANTHER" id="PTHR14499:SF135">
    <property type="entry name" value="BTB DOMAIN-CONTAINING PROTEIN-RELATED"/>
    <property type="match status" value="1"/>
</dbReference>
<dbReference type="PANTHER" id="PTHR14499">
    <property type="entry name" value="POTASSIUM CHANNEL TETRAMERIZATION DOMAIN-CONTAINING"/>
    <property type="match status" value="1"/>
</dbReference>
<comment type="caution">
    <text evidence="3">The sequence shown here is derived from an EMBL/GenBank/DDBJ whole genome shotgun (WGS) entry which is preliminary data.</text>
</comment>
<dbReference type="SUPFAM" id="SSF54695">
    <property type="entry name" value="POZ domain"/>
    <property type="match status" value="1"/>
</dbReference>
<evidence type="ECO:0000313" key="4">
    <source>
        <dbReference type="Proteomes" id="UP001620645"/>
    </source>
</evidence>
<accession>A0ABD2JXR6</accession>
<dbReference type="Gene3D" id="3.30.710.10">
    <property type="entry name" value="Potassium Channel Kv1.1, Chain A"/>
    <property type="match status" value="1"/>
</dbReference>
<evidence type="ECO:0000259" key="2">
    <source>
        <dbReference type="Pfam" id="PF02214"/>
    </source>
</evidence>
<dbReference type="AlphaFoldDB" id="A0ABD2JXR6"/>